<reference evidence="1" key="1">
    <citation type="submission" date="2020-11" db="EMBL/GenBank/DDBJ databases">
        <authorList>
            <person name="Tran Van P."/>
        </authorList>
    </citation>
    <scope>NUCLEOTIDE SEQUENCE</scope>
</reference>
<evidence type="ECO:0000313" key="1">
    <source>
        <dbReference type="EMBL" id="CAD7440558.1"/>
    </source>
</evidence>
<dbReference type="AlphaFoldDB" id="A0A7R9ETG4"/>
<protein>
    <submittedName>
        <fullName evidence="1">Uncharacterized protein</fullName>
    </submittedName>
</protein>
<name>A0A7R9ETG4_9NEOP</name>
<sequence>MPGQGRKSQLITHPGICVNPVKIVEHHVVVKRHTTARREFESLCRTYRSYDGVGRCHSGNYILYNSLYESIRHTRYSKLSRPFLLMKVWSEYKLCS</sequence>
<accession>A0A7R9ETG4</accession>
<dbReference type="EMBL" id="OD565017">
    <property type="protein sequence ID" value="CAD7440558.1"/>
    <property type="molecule type" value="Genomic_DNA"/>
</dbReference>
<gene>
    <name evidence="1" type="ORF">TBIB3V08_LOCUS3059</name>
</gene>
<proteinExistence type="predicted"/>
<organism evidence="1">
    <name type="scientific">Timema bartmani</name>
    <dbReference type="NCBI Taxonomy" id="61472"/>
    <lineage>
        <taxon>Eukaryota</taxon>
        <taxon>Metazoa</taxon>
        <taxon>Ecdysozoa</taxon>
        <taxon>Arthropoda</taxon>
        <taxon>Hexapoda</taxon>
        <taxon>Insecta</taxon>
        <taxon>Pterygota</taxon>
        <taxon>Neoptera</taxon>
        <taxon>Polyneoptera</taxon>
        <taxon>Phasmatodea</taxon>
        <taxon>Timematodea</taxon>
        <taxon>Timematoidea</taxon>
        <taxon>Timematidae</taxon>
        <taxon>Timema</taxon>
    </lineage>
</organism>